<reference evidence="2" key="1">
    <citation type="submission" date="2017-04" db="EMBL/GenBank/DDBJ databases">
        <authorList>
            <person name="Varghese N."/>
            <person name="Submissions S."/>
        </authorList>
    </citation>
    <scope>NUCLEOTIDE SEQUENCE [LARGE SCALE GENOMIC DNA]</scope>
    <source>
        <strain evidence="2">DSM 23072</strain>
    </source>
</reference>
<gene>
    <name evidence="1" type="ORF">SAMN05660772_02047</name>
</gene>
<dbReference type="AlphaFoldDB" id="A0A1W1UMU7"/>
<keyword evidence="2" id="KW-1185">Reference proteome</keyword>
<organism evidence="1 2">
    <name type="scientific">Pasteurella testudinis DSM 23072</name>
    <dbReference type="NCBI Taxonomy" id="1122938"/>
    <lineage>
        <taxon>Bacteria</taxon>
        <taxon>Pseudomonadati</taxon>
        <taxon>Pseudomonadota</taxon>
        <taxon>Gammaproteobacteria</taxon>
        <taxon>Pasteurellales</taxon>
        <taxon>Pasteurellaceae</taxon>
        <taxon>Pasteurella</taxon>
    </lineage>
</organism>
<protein>
    <submittedName>
        <fullName evidence="1">Uncharacterized protein</fullName>
    </submittedName>
</protein>
<name>A0A1W1UMU7_9PAST</name>
<evidence type="ECO:0000313" key="2">
    <source>
        <dbReference type="Proteomes" id="UP000192408"/>
    </source>
</evidence>
<accession>A0A1W1UMU7</accession>
<dbReference type="EMBL" id="FWWV01000009">
    <property type="protein sequence ID" value="SMB82309.1"/>
    <property type="molecule type" value="Genomic_DNA"/>
</dbReference>
<sequence>MYCNLVKEMPSARVKIRVFGYRWTSTDSEKIRYVDGCRLILANNVRG</sequence>
<dbReference type="STRING" id="1122938.SAMN05660772_02047"/>
<proteinExistence type="predicted"/>
<evidence type="ECO:0000313" key="1">
    <source>
        <dbReference type="EMBL" id="SMB82309.1"/>
    </source>
</evidence>
<dbReference type="Proteomes" id="UP000192408">
    <property type="component" value="Unassembled WGS sequence"/>
</dbReference>